<reference evidence="1 2" key="1">
    <citation type="submission" date="2016-10" db="EMBL/GenBank/DDBJ databases">
        <authorList>
            <person name="de Groot N.N."/>
        </authorList>
    </citation>
    <scope>NUCLEOTIDE SEQUENCE [LARGE SCALE GENOMIC DNA]</scope>
    <source>
        <strain evidence="1 2">DSM 12130</strain>
    </source>
</reference>
<dbReference type="EMBL" id="FNJI01000002">
    <property type="protein sequence ID" value="SDO46204.1"/>
    <property type="molecule type" value="Genomic_DNA"/>
</dbReference>
<dbReference type="STRING" id="91360.SAMN05660330_00290"/>
<evidence type="ECO:0000313" key="1">
    <source>
        <dbReference type="EMBL" id="SDO46204.1"/>
    </source>
</evidence>
<evidence type="ECO:0000313" key="2">
    <source>
        <dbReference type="Proteomes" id="UP000199073"/>
    </source>
</evidence>
<organism evidence="1 2">
    <name type="scientific">Desulforhopalus singaporensis</name>
    <dbReference type="NCBI Taxonomy" id="91360"/>
    <lineage>
        <taxon>Bacteria</taxon>
        <taxon>Pseudomonadati</taxon>
        <taxon>Thermodesulfobacteriota</taxon>
        <taxon>Desulfobulbia</taxon>
        <taxon>Desulfobulbales</taxon>
        <taxon>Desulfocapsaceae</taxon>
        <taxon>Desulforhopalus</taxon>
    </lineage>
</organism>
<dbReference type="AlphaFoldDB" id="A0A1H0JRH4"/>
<dbReference type="RefSeq" id="WP_092219047.1">
    <property type="nucleotide sequence ID" value="NZ_FNJI01000002.1"/>
</dbReference>
<proteinExistence type="predicted"/>
<dbReference type="OrthoDB" id="5432565at2"/>
<gene>
    <name evidence="1" type="ORF">SAMN05660330_00290</name>
</gene>
<accession>A0A1H0JRH4</accession>
<keyword evidence="2" id="KW-1185">Reference proteome</keyword>
<protein>
    <recommendedName>
        <fullName evidence="3">Cytoplasmic protein</fullName>
    </recommendedName>
</protein>
<dbReference type="Proteomes" id="UP000199073">
    <property type="component" value="Unassembled WGS sequence"/>
</dbReference>
<evidence type="ECO:0008006" key="3">
    <source>
        <dbReference type="Google" id="ProtNLM"/>
    </source>
</evidence>
<sequence>MKVDGAKICFGLTEELDRDSLVIFLQLAGRQELAQTLAARMSSEEIINFVDSFMDLLRQHLTEQEYHTLFLNENHPHHTPDQ</sequence>
<name>A0A1H0JRH4_9BACT</name>